<keyword evidence="8" id="KW-0406">Ion transport</keyword>
<dbReference type="InterPro" id="IPR000531">
    <property type="entry name" value="Beta-barrel_TonB"/>
</dbReference>
<feature type="domain" description="TonB-dependent receptor-like beta-barrel" evidence="14">
    <location>
        <begin position="322"/>
        <end position="743"/>
    </location>
</feature>
<dbReference type="InterPro" id="IPR012910">
    <property type="entry name" value="Plug_dom"/>
</dbReference>
<feature type="domain" description="TonB-dependent receptor plug" evidence="15">
    <location>
        <begin position="112"/>
        <end position="219"/>
    </location>
</feature>
<keyword evidence="7" id="KW-0408">Iron</keyword>
<evidence type="ECO:0000256" key="2">
    <source>
        <dbReference type="ARBA" id="ARBA00022448"/>
    </source>
</evidence>
<evidence type="ECO:0000313" key="16">
    <source>
        <dbReference type="EMBL" id="MFD2833266.1"/>
    </source>
</evidence>
<keyword evidence="10 12" id="KW-0472">Membrane</keyword>
<proteinExistence type="inferred from homology"/>
<evidence type="ECO:0000256" key="10">
    <source>
        <dbReference type="ARBA" id="ARBA00023136"/>
    </source>
</evidence>
<evidence type="ECO:0000256" key="4">
    <source>
        <dbReference type="ARBA" id="ARBA00022496"/>
    </source>
</evidence>
<keyword evidence="5 12" id="KW-0812">Transmembrane</keyword>
<evidence type="ECO:0000256" key="7">
    <source>
        <dbReference type="ARBA" id="ARBA00023004"/>
    </source>
</evidence>
<evidence type="ECO:0000256" key="3">
    <source>
        <dbReference type="ARBA" id="ARBA00022452"/>
    </source>
</evidence>
<evidence type="ECO:0000256" key="6">
    <source>
        <dbReference type="ARBA" id="ARBA00022729"/>
    </source>
</evidence>
<dbReference type="PANTHER" id="PTHR32552">
    <property type="entry name" value="FERRICHROME IRON RECEPTOR-RELATED"/>
    <property type="match status" value="1"/>
</dbReference>
<evidence type="ECO:0000313" key="17">
    <source>
        <dbReference type="Proteomes" id="UP001597438"/>
    </source>
</evidence>
<dbReference type="Pfam" id="PF07715">
    <property type="entry name" value="Plug"/>
    <property type="match status" value="1"/>
</dbReference>
<dbReference type="Gene3D" id="2.60.40.1120">
    <property type="entry name" value="Carboxypeptidase-like, regulatory domain"/>
    <property type="match status" value="1"/>
</dbReference>
<gene>
    <name evidence="16" type="ORF">ACFSYS_08185</name>
</gene>
<dbReference type="InterPro" id="IPR008969">
    <property type="entry name" value="CarboxyPept-like_regulatory"/>
</dbReference>
<comment type="subcellular location">
    <subcellularLocation>
        <location evidence="1 12">Cell outer membrane</location>
        <topology evidence="1 12">Multi-pass membrane protein</topology>
    </subcellularLocation>
</comment>
<keyword evidence="9 13" id="KW-0798">TonB box</keyword>
<reference evidence="17" key="1">
    <citation type="journal article" date="2019" name="Int. J. Syst. Evol. Microbiol.">
        <title>The Global Catalogue of Microorganisms (GCM) 10K type strain sequencing project: providing services to taxonomists for standard genome sequencing and annotation.</title>
        <authorList>
            <consortium name="The Broad Institute Genomics Platform"/>
            <consortium name="The Broad Institute Genome Sequencing Center for Infectious Disease"/>
            <person name="Wu L."/>
            <person name="Ma J."/>
        </authorList>
    </citation>
    <scope>NUCLEOTIDE SEQUENCE [LARGE SCALE GENOMIC DNA]</scope>
    <source>
        <strain evidence="17">KCTC 52925</strain>
    </source>
</reference>
<dbReference type="Gene3D" id="2.40.170.20">
    <property type="entry name" value="TonB-dependent receptor, beta-barrel domain"/>
    <property type="match status" value="1"/>
</dbReference>
<dbReference type="Pfam" id="PF13715">
    <property type="entry name" value="CarbopepD_reg_2"/>
    <property type="match status" value="1"/>
</dbReference>
<keyword evidence="6" id="KW-0732">Signal</keyword>
<keyword evidence="11 12" id="KW-0998">Cell outer membrane</keyword>
<name>A0ABW5X2S0_9FLAO</name>
<dbReference type="PANTHER" id="PTHR32552:SF68">
    <property type="entry name" value="FERRICHROME OUTER MEMBRANE TRANSPORTER_PHAGE RECEPTOR"/>
    <property type="match status" value="1"/>
</dbReference>
<evidence type="ECO:0000259" key="14">
    <source>
        <dbReference type="Pfam" id="PF00593"/>
    </source>
</evidence>
<evidence type="ECO:0000256" key="9">
    <source>
        <dbReference type="ARBA" id="ARBA00023077"/>
    </source>
</evidence>
<dbReference type="InterPro" id="IPR039426">
    <property type="entry name" value="TonB-dep_rcpt-like"/>
</dbReference>
<comment type="similarity">
    <text evidence="12 13">Belongs to the TonB-dependent receptor family.</text>
</comment>
<evidence type="ECO:0000256" key="8">
    <source>
        <dbReference type="ARBA" id="ARBA00023065"/>
    </source>
</evidence>
<evidence type="ECO:0000256" key="5">
    <source>
        <dbReference type="ARBA" id="ARBA00022692"/>
    </source>
</evidence>
<keyword evidence="2 12" id="KW-0813">Transport</keyword>
<evidence type="ECO:0000256" key="13">
    <source>
        <dbReference type="RuleBase" id="RU003357"/>
    </source>
</evidence>
<dbReference type="RefSeq" id="WP_251741029.1">
    <property type="nucleotide sequence ID" value="NZ_JBHUOJ010000016.1"/>
</dbReference>
<dbReference type="PROSITE" id="PS52016">
    <property type="entry name" value="TONB_DEPENDENT_REC_3"/>
    <property type="match status" value="1"/>
</dbReference>
<organism evidence="16 17">
    <name type="scientific">Christiangramia antarctica</name>
    <dbReference type="NCBI Taxonomy" id="2058158"/>
    <lineage>
        <taxon>Bacteria</taxon>
        <taxon>Pseudomonadati</taxon>
        <taxon>Bacteroidota</taxon>
        <taxon>Flavobacteriia</taxon>
        <taxon>Flavobacteriales</taxon>
        <taxon>Flavobacteriaceae</taxon>
        <taxon>Christiangramia</taxon>
    </lineage>
</organism>
<keyword evidence="16" id="KW-0675">Receptor</keyword>
<dbReference type="EMBL" id="JBHUOJ010000016">
    <property type="protein sequence ID" value="MFD2833266.1"/>
    <property type="molecule type" value="Genomic_DNA"/>
</dbReference>
<keyword evidence="3 12" id="KW-1134">Transmembrane beta strand</keyword>
<keyword evidence="17" id="KW-1185">Reference proteome</keyword>
<evidence type="ECO:0000259" key="15">
    <source>
        <dbReference type="Pfam" id="PF07715"/>
    </source>
</evidence>
<evidence type="ECO:0000256" key="11">
    <source>
        <dbReference type="ARBA" id="ARBA00023237"/>
    </source>
</evidence>
<dbReference type="Proteomes" id="UP001597438">
    <property type="component" value="Unassembled WGS sequence"/>
</dbReference>
<dbReference type="SUPFAM" id="SSF56935">
    <property type="entry name" value="Porins"/>
    <property type="match status" value="1"/>
</dbReference>
<accession>A0ABW5X2S0</accession>
<sequence length="793" mass="88939">MKNVLFFVGFLLTCATGISQEFEVKGTVSENGKALSDVSVYAEGTSPGTITNADGLYSLNLPSGNHTLIFSYGNQLSRKINLNADLTLNVDMANAKESLEEVFLDAVRVTPDSPITYSNLSNEEIADRNLGQDIPVLMNYMPNVVTTTDAGAGVGYTGIRVRGSDATRVNVTINGIPYNDAESQGTFWVNLGDFASSVQNLQLQRGVGTSTSGAGAFGASLNILTDSYKTDAQAEISNSIGSYNTFKHTAKFSTGLINDHFEFAGRASKIRSDGYIDRASSDLKSYFLQGTYVDDQSLIKAIMFGGSEVTYQAWYGIDQAQLDEDRRFNPAGIYTDEGGNVKFYDNQTDNYKQDHYQLLWNQAYGSNWSSNIAFHYTYGRGYYEEFNEDADLAEFGLPNFLANGEEFSTSDIVGTKWLDNNFYGTVFSLNYQNSNWDITFGGGLNKYEGDHFGEILYTRFAMNGEPFDPYYFNQSDKVDFNIYGKANFVITEKLSGFADLQLRTVDYQTDGLLDDQSRFQNEDHFSFFNPKAGVTYELNDGNQFYASYARAHREPSRNDYENGDPEPEELNDFELGWRHTSEGFKLNSNLYFMDYQNQLVLTGGIDDVGSFIRENSGNSYRVGVEIDANIKLNEQFKIQPNISLSRNKNVDFVSGFNGELVDYGNTDISYSPEIVAGNIFSYLPIENLELRLLSKYVGEQFMSNVEAENSKLEVYFVNDFNVQYVLQKPWIFREVVLTGLVNNILNEKYVSNGYYYTYNIPNEDLPSGLQTFDGAGYYPQATTNFLLGLTLKF</sequence>
<dbReference type="Pfam" id="PF00593">
    <property type="entry name" value="TonB_dep_Rec_b-barrel"/>
    <property type="match status" value="1"/>
</dbReference>
<evidence type="ECO:0000256" key="12">
    <source>
        <dbReference type="PROSITE-ProRule" id="PRU01360"/>
    </source>
</evidence>
<comment type="caution">
    <text evidence="16">The sequence shown here is derived from an EMBL/GenBank/DDBJ whole genome shotgun (WGS) entry which is preliminary data.</text>
</comment>
<dbReference type="SUPFAM" id="SSF49464">
    <property type="entry name" value="Carboxypeptidase regulatory domain-like"/>
    <property type="match status" value="1"/>
</dbReference>
<keyword evidence="4" id="KW-0410">Iron transport</keyword>
<dbReference type="InterPro" id="IPR036942">
    <property type="entry name" value="Beta-barrel_TonB_sf"/>
</dbReference>
<protein>
    <submittedName>
        <fullName evidence="16">TonB-dependent receptor</fullName>
    </submittedName>
</protein>
<dbReference type="InterPro" id="IPR037066">
    <property type="entry name" value="Plug_dom_sf"/>
</dbReference>
<dbReference type="Gene3D" id="2.170.130.10">
    <property type="entry name" value="TonB-dependent receptor, plug domain"/>
    <property type="match status" value="1"/>
</dbReference>
<evidence type="ECO:0000256" key="1">
    <source>
        <dbReference type="ARBA" id="ARBA00004571"/>
    </source>
</evidence>